<feature type="transmembrane region" description="Helical" evidence="1">
    <location>
        <begin position="39"/>
        <end position="58"/>
    </location>
</feature>
<proteinExistence type="predicted"/>
<reference evidence="2" key="1">
    <citation type="submission" date="2019-07" db="EMBL/GenBank/DDBJ databases">
        <authorList>
            <person name="Weber M."/>
            <person name="Kostadinov I."/>
            <person name="Kostadinov D I."/>
        </authorList>
    </citation>
    <scope>NUCLEOTIDE SEQUENCE</scope>
    <source>
        <strain evidence="2">Gfbio:sag-sample-m06:053724c1-46a9-4a36-b237-ea2bf867836b</strain>
    </source>
</reference>
<feature type="transmembrane region" description="Helical" evidence="1">
    <location>
        <begin position="138"/>
        <end position="160"/>
    </location>
</feature>
<organism evidence="2">
    <name type="scientific">uncultured Woeseiaceae bacterium</name>
    <dbReference type="NCBI Taxonomy" id="1983305"/>
    <lineage>
        <taxon>Bacteria</taxon>
        <taxon>Pseudomonadati</taxon>
        <taxon>Pseudomonadota</taxon>
        <taxon>Gammaproteobacteria</taxon>
        <taxon>Woeseiales</taxon>
        <taxon>Woeseiaceae</taxon>
        <taxon>environmental samples</taxon>
    </lineage>
</organism>
<accession>A0A7D9H3G6</accession>
<protein>
    <recommendedName>
        <fullName evidence="3">DUF2306 domain-containing protein</fullName>
    </recommendedName>
</protein>
<dbReference type="AlphaFoldDB" id="A0A7D9H3G6"/>
<keyword evidence="1" id="KW-1133">Transmembrane helix</keyword>
<keyword evidence="1" id="KW-0812">Transmembrane</keyword>
<feature type="transmembrane region" description="Helical" evidence="1">
    <location>
        <begin position="6"/>
        <end position="27"/>
    </location>
</feature>
<sequence length="169" mass="18740">MIPDSLQTIAEISIGLAGFSGLVVALRKGSGSLDDIQKYRLRILFSLSFGAMFLSLLPDTLMNFGVQEERVWIGSSAAIFAYSLLFIAWWIVSSRRIARIAPEIFSWMAFSTMATGHTIVLLLQLAVVLGLLENRAPGVIALGLIWYLIHAAQQFVRMLFVQPRESQHG</sequence>
<dbReference type="EMBL" id="LR633967">
    <property type="protein sequence ID" value="VUX55436.1"/>
    <property type="molecule type" value="Genomic_DNA"/>
</dbReference>
<evidence type="ECO:0000256" key="1">
    <source>
        <dbReference type="SAM" id="Phobius"/>
    </source>
</evidence>
<gene>
    <name evidence="2" type="ORF">JTBM06_V1_20057</name>
</gene>
<evidence type="ECO:0008006" key="3">
    <source>
        <dbReference type="Google" id="ProtNLM"/>
    </source>
</evidence>
<feature type="transmembrane region" description="Helical" evidence="1">
    <location>
        <begin position="70"/>
        <end position="92"/>
    </location>
</feature>
<evidence type="ECO:0000313" key="2">
    <source>
        <dbReference type="EMBL" id="VUX55436.1"/>
    </source>
</evidence>
<feature type="transmembrane region" description="Helical" evidence="1">
    <location>
        <begin position="104"/>
        <end position="132"/>
    </location>
</feature>
<name>A0A7D9H3G6_9GAMM</name>
<keyword evidence="1" id="KW-0472">Membrane</keyword>